<dbReference type="Proteomes" id="UP000243679">
    <property type="component" value="Chromosome"/>
</dbReference>
<dbReference type="PANTHER" id="PTHR45677">
    <property type="entry name" value="GLUTAMATE DECARBOXYLASE-RELATED"/>
    <property type="match status" value="1"/>
</dbReference>
<dbReference type="InterPro" id="IPR002129">
    <property type="entry name" value="PyrdxlP-dep_de-COase"/>
</dbReference>
<dbReference type="GO" id="GO:0019752">
    <property type="term" value="P:carboxylic acid metabolic process"/>
    <property type="evidence" value="ECO:0007669"/>
    <property type="project" value="InterPro"/>
</dbReference>
<dbReference type="EMBL" id="AP014836">
    <property type="protein sequence ID" value="BAW79666.1"/>
    <property type="molecule type" value="Genomic_DNA"/>
</dbReference>
<evidence type="ECO:0000313" key="8">
    <source>
        <dbReference type="EMBL" id="BAW79666.1"/>
    </source>
</evidence>
<evidence type="ECO:0000256" key="3">
    <source>
        <dbReference type="ARBA" id="ARBA00022793"/>
    </source>
</evidence>
<organism evidence="8 9">
    <name type="scientific">Candidatus Nitrosoglobus terrae</name>
    <dbReference type="NCBI Taxonomy" id="1630141"/>
    <lineage>
        <taxon>Bacteria</taxon>
        <taxon>Pseudomonadati</taxon>
        <taxon>Pseudomonadota</taxon>
        <taxon>Gammaproteobacteria</taxon>
        <taxon>Chromatiales</taxon>
        <taxon>Chromatiaceae</taxon>
        <taxon>Candidatus Nitrosoglobus</taxon>
    </lineage>
</organism>
<dbReference type="GO" id="GO:0030170">
    <property type="term" value="F:pyridoxal phosphate binding"/>
    <property type="evidence" value="ECO:0007669"/>
    <property type="project" value="InterPro"/>
</dbReference>
<dbReference type="Gene3D" id="3.40.640.10">
    <property type="entry name" value="Type I PLP-dependent aspartate aminotransferase-like (Major domain)"/>
    <property type="match status" value="1"/>
</dbReference>
<dbReference type="InterPro" id="IPR015424">
    <property type="entry name" value="PyrdxlP-dep_Trfase"/>
</dbReference>
<dbReference type="Pfam" id="PF00282">
    <property type="entry name" value="Pyridoxal_deC"/>
    <property type="match status" value="1"/>
</dbReference>
<sequence>MEMTQKIAVKKGLQMAAFDPASLRKGVEIAVSKLEHYLSDSSIRGLSLRDPNDLLRLAKELFMAPLVQTSPVAIEENLAKIIDLYISTGIQVHSPGYMGRQFSGAPFLAGVIDLVSSIVSQPSSFYEAGQLPNVAEQIMADVLNRFIGYSPEKFAMITTSGGSLANLTAILAARNDKFPQFWRAGITGVGQQTRPVLAVSEDVHYSVLRAAGILGIGEQQVVRLPLDKKYRIHIDKVRPILDDAEQRGCKVFCIVASSGTTSVGAFDPLDELADIAQERDCWLHVDAAHGGGLLVSSLLRHKLKGIEKCDSFCWDAHKTMFMPAVCTLLFYKDKHKSFSAFQQTESQDASYVFEKQPSIYTQFDSAKQNFECTKRPLIMNLWTTWSLYGEKLFVEKIEYLCSLAREAFQILSEQKEFEIIHEPELNILCFRYCPAIIPKDLTLSEFQVAIRNRICEEGKFFISKVDIDGVAALRVVFMNHLIEIQHFSMLLDEIRNTAIALLSKHNGRG</sequence>
<dbReference type="InterPro" id="IPR015421">
    <property type="entry name" value="PyrdxlP-dep_Trfase_major"/>
</dbReference>
<dbReference type="AlphaFoldDB" id="A0A1Q2SKK1"/>
<keyword evidence="4 6" id="KW-0663">Pyridoxal phosphate</keyword>
<name>A0A1Q2SKK1_9GAMM</name>
<evidence type="ECO:0000256" key="7">
    <source>
        <dbReference type="RuleBase" id="RU000382"/>
    </source>
</evidence>
<evidence type="ECO:0000313" key="9">
    <source>
        <dbReference type="Proteomes" id="UP000243679"/>
    </source>
</evidence>
<proteinExistence type="inferred from homology"/>
<keyword evidence="9" id="KW-1185">Reference proteome</keyword>
<dbReference type="PANTHER" id="PTHR45677:SF8">
    <property type="entry name" value="CYSTEINE SULFINIC ACID DECARBOXYLASE"/>
    <property type="match status" value="1"/>
</dbReference>
<protein>
    <submittedName>
        <fullName evidence="8">Diaminobutyrate decarboxylase</fullName>
    </submittedName>
</protein>
<evidence type="ECO:0000256" key="5">
    <source>
        <dbReference type="ARBA" id="ARBA00023239"/>
    </source>
</evidence>
<dbReference type="OrthoDB" id="9803665at2"/>
<gene>
    <name evidence="8" type="ORF">TAO_0296</name>
</gene>
<keyword evidence="5 7" id="KW-0456">Lyase</keyword>
<feature type="modified residue" description="N6-(pyridoxal phosphate)lysine" evidence="6">
    <location>
        <position position="318"/>
    </location>
</feature>
<comment type="cofactor">
    <cofactor evidence="1 6 7">
        <name>pyridoxal 5'-phosphate</name>
        <dbReference type="ChEBI" id="CHEBI:597326"/>
    </cofactor>
</comment>
<dbReference type="GO" id="GO:0016831">
    <property type="term" value="F:carboxy-lyase activity"/>
    <property type="evidence" value="ECO:0007669"/>
    <property type="project" value="UniProtKB-KW"/>
</dbReference>
<evidence type="ECO:0000256" key="2">
    <source>
        <dbReference type="ARBA" id="ARBA00009533"/>
    </source>
</evidence>
<dbReference type="Gene3D" id="3.90.1150.170">
    <property type="match status" value="1"/>
</dbReference>
<evidence type="ECO:0000256" key="1">
    <source>
        <dbReference type="ARBA" id="ARBA00001933"/>
    </source>
</evidence>
<dbReference type="KEGG" id="ntt:TAO_0296"/>
<evidence type="ECO:0000256" key="6">
    <source>
        <dbReference type="PIRSR" id="PIRSR602129-50"/>
    </source>
</evidence>
<evidence type="ECO:0000256" key="4">
    <source>
        <dbReference type="ARBA" id="ARBA00022898"/>
    </source>
</evidence>
<keyword evidence="3" id="KW-0210">Decarboxylase</keyword>
<accession>A0A1Q2SKK1</accession>
<reference evidence="8 9" key="1">
    <citation type="journal article" date="2017" name="ISME J.">
        <title>An acid-tolerant ammonia-oxidizing ?-proteobacterium from soil.</title>
        <authorList>
            <person name="Hayatsu M."/>
            <person name="Tago K."/>
            <person name="Uchiyama I."/>
            <person name="Toyoda A."/>
            <person name="Wang Y."/>
            <person name="Shimomura Y."/>
            <person name="Okubo T."/>
            <person name="Kurisu F."/>
            <person name="Hirono Y."/>
            <person name="Nonaka K."/>
            <person name="Akiyama H."/>
            <person name="Itoh T."/>
            <person name="Takami H."/>
        </authorList>
    </citation>
    <scope>NUCLEOTIDE SEQUENCE [LARGE SCALE GENOMIC DNA]</scope>
    <source>
        <strain evidence="8 9">TAO100</strain>
    </source>
</reference>
<dbReference type="GO" id="GO:0005737">
    <property type="term" value="C:cytoplasm"/>
    <property type="evidence" value="ECO:0007669"/>
    <property type="project" value="TreeGrafter"/>
</dbReference>
<dbReference type="SUPFAM" id="SSF53383">
    <property type="entry name" value="PLP-dependent transferases"/>
    <property type="match status" value="1"/>
</dbReference>
<dbReference type="RefSeq" id="WP_096526293.1">
    <property type="nucleotide sequence ID" value="NZ_AP014836.1"/>
</dbReference>
<comment type="similarity">
    <text evidence="2 7">Belongs to the group II decarboxylase family.</text>
</comment>